<reference evidence="1 2" key="1">
    <citation type="journal article" date="2016" name="Mol. Biol. Evol.">
        <title>Comparative Genomics of Early-Diverging Mushroom-Forming Fungi Provides Insights into the Origins of Lignocellulose Decay Capabilities.</title>
        <authorList>
            <person name="Nagy L.G."/>
            <person name="Riley R."/>
            <person name="Tritt A."/>
            <person name="Adam C."/>
            <person name="Daum C."/>
            <person name="Floudas D."/>
            <person name="Sun H."/>
            <person name="Yadav J.S."/>
            <person name="Pangilinan J."/>
            <person name="Larsson K.H."/>
            <person name="Matsuura K."/>
            <person name="Barry K."/>
            <person name="Labutti K."/>
            <person name="Kuo R."/>
            <person name="Ohm R.A."/>
            <person name="Bhattacharya S.S."/>
            <person name="Shirouzu T."/>
            <person name="Yoshinaga Y."/>
            <person name="Martin F.M."/>
            <person name="Grigoriev I.V."/>
            <person name="Hibbett D.S."/>
        </authorList>
    </citation>
    <scope>NUCLEOTIDE SEQUENCE [LARGE SCALE GENOMIC DNA]</scope>
    <source>
        <strain evidence="1 2">HHB12733</strain>
    </source>
</reference>
<dbReference type="InterPro" id="IPR036291">
    <property type="entry name" value="NAD(P)-bd_dom_sf"/>
</dbReference>
<dbReference type="InParanoid" id="A0A165CX36"/>
<protein>
    <submittedName>
        <fullName evidence="1">Uncharacterized protein</fullName>
    </submittedName>
</protein>
<organism evidence="1 2">
    <name type="scientific">Calocera cornea HHB12733</name>
    <dbReference type="NCBI Taxonomy" id="1353952"/>
    <lineage>
        <taxon>Eukaryota</taxon>
        <taxon>Fungi</taxon>
        <taxon>Dikarya</taxon>
        <taxon>Basidiomycota</taxon>
        <taxon>Agaricomycotina</taxon>
        <taxon>Dacrymycetes</taxon>
        <taxon>Dacrymycetales</taxon>
        <taxon>Dacrymycetaceae</taxon>
        <taxon>Calocera</taxon>
    </lineage>
</organism>
<evidence type="ECO:0000313" key="2">
    <source>
        <dbReference type="Proteomes" id="UP000076842"/>
    </source>
</evidence>
<name>A0A165CX36_9BASI</name>
<proteinExistence type="predicted"/>
<dbReference type="Proteomes" id="UP000076842">
    <property type="component" value="Unassembled WGS sequence"/>
</dbReference>
<keyword evidence="2" id="KW-1185">Reference proteome</keyword>
<dbReference type="OrthoDB" id="2735536at2759"/>
<dbReference type="Gene3D" id="3.40.50.720">
    <property type="entry name" value="NAD(P)-binding Rossmann-like Domain"/>
    <property type="match status" value="1"/>
</dbReference>
<dbReference type="SUPFAM" id="SSF51735">
    <property type="entry name" value="NAD(P)-binding Rossmann-fold domains"/>
    <property type="match status" value="1"/>
</dbReference>
<accession>A0A165CX36</accession>
<gene>
    <name evidence="1" type="ORF">CALCODRAFT_487813</name>
</gene>
<evidence type="ECO:0000313" key="1">
    <source>
        <dbReference type="EMBL" id="KZT51579.1"/>
    </source>
</evidence>
<sequence>MDNIAAHSLQYILLRFIRYFITLSQCLLKMPPLQPPAKVLVTGAKGFVALHVIPNELSARMPAGYKFCGTVRSDAKGEWLVKDLSKFGPGHDDTLKPYKSLIRNLPTGKPGLKLEAAFTVDDSKRRRTWG</sequence>
<dbReference type="AlphaFoldDB" id="A0A165CX36"/>
<dbReference type="EMBL" id="KV424101">
    <property type="protein sequence ID" value="KZT51579.1"/>
    <property type="molecule type" value="Genomic_DNA"/>
</dbReference>